<dbReference type="PANTHER" id="PTHR47165:SF4">
    <property type="entry name" value="OS03G0429900 PROTEIN"/>
    <property type="match status" value="1"/>
</dbReference>
<proteinExistence type="predicted"/>
<dbReference type="InterPro" id="IPR012340">
    <property type="entry name" value="NA-bd_OB-fold"/>
</dbReference>
<keyword evidence="1" id="KW-0238">DNA-binding</keyword>
<dbReference type="Proteomes" id="UP000290289">
    <property type="component" value="Chromosome 5"/>
</dbReference>
<name>A0A498JYD7_MALDO</name>
<dbReference type="Pfam" id="PF16900">
    <property type="entry name" value="REPA_OB_2"/>
    <property type="match status" value="1"/>
</dbReference>
<dbReference type="SUPFAM" id="SSF50249">
    <property type="entry name" value="Nucleic acid-binding proteins"/>
    <property type="match status" value="2"/>
</dbReference>
<evidence type="ECO:0000256" key="1">
    <source>
        <dbReference type="ARBA" id="ARBA00023125"/>
    </source>
</evidence>
<dbReference type="Gene3D" id="2.40.50.140">
    <property type="entry name" value="Nucleic acid-binding proteins"/>
    <property type="match status" value="2"/>
</dbReference>
<sequence length="401" mass="45759">MVKDIDRSEQQILGGVLVKNLKELIKARHDEKNEGTIKKYSDIAPGPNAKKSVKIEKTRFGLRVYGKGPNRNKLVVHTIYSLENCSNSPKEQVPLDEAWYLHVWLLQEDSNFFALPFLHCKGFLGFNCIKTEQLCGSHNHERSRHPIFLDHLSVGNAYEINKFRVVHNRRSSKVILHAAMIELNKNITIVPIHKTSQELPMHWFNLIELDQLYQRINNDVELTDVFGCLTAVQPTEEITIQKTRVAKKRNLSLKNIKDESVRITLWGEIATNFENSGIQSLLPPVFVALTSLKEILFSEAHDQPFVFSIRRFRNSPNTNTTEMYKGCAVDANAESKTIDQLLLLDPALHKNTSFVCQATIVGFDLTRGWWYKSCPSCHKVVKNNSRSLVLAQNLRLAFSAP</sequence>
<dbReference type="AlphaFoldDB" id="A0A498JYD7"/>
<evidence type="ECO:0000259" key="2">
    <source>
        <dbReference type="Pfam" id="PF16900"/>
    </source>
</evidence>
<protein>
    <recommendedName>
        <fullName evidence="2">Replication protein A OB domain-containing protein</fullName>
    </recommendedName>
</protein>
<dbReference type="STRING" id="3750.A0A498JYD7"/>
<evidence type="ECO:0000313" key="4">
    <source>
        <dbReference type="Proteomes" id="UP000290289"/>
    </source>
</evidence>
<keyword evidence="4" id="KW-1185">Reference proteome</keyword>
<gene>
    <name evidence="3" type="ORF">DVH24_030587</name>
</gene>
<reference evidence="3 4" key="1">
    <citation type="submission" date="2018-10" db="EMBL/GenBank/DDBJ databases">
        <title>A high-quality apple genome assembly.</title>
        <authorList>
            <person name="Hu J."/>
        </authorList>
    </citation>
    <scope>NUCLEOTIDE SEQUENCE [LARGE SCALE GENOMIC DNA]</scope>
    <source>
        <strain evidence="4">cv. HFTH1</strain>
        <tissue evidence="3">Young leaf</tissue>
    </source>
</reference>
<feature type="domain" description="Replication protein A OB" evidence="2">
    <location>
        <begin position="221"/>
        <end position="276"/>
    </location>
</feature>
<comment type="caution">
    <text evidence="3">The sequence shown here is derived from an EMBL/GenBank/DDBJ whole genome shotgun (WGS) entry which is preliminary data.</text>
</comment>
<dbReference type="GO" id="GO:0003677">
    <property type="term" value="F:DNA binding"/>
    <property type="evidence" value="ECO:0007669"/>
    <property type="project" value="UniProtKB-KW"/>
</dbReference>
<dbReference type="InterPro" id="IPR031657">
    <property type="entry name" value="REPA_OB_2"/>
</dbReference>
<accession>A0A498JYD7</accession>
<dbReference type="PANTHER" id="PTHR47165">
    <property type="entry name" value="OS03G0429900 PROTEIN"/>
    <property type="match status" value="1"/>
</dbReference>
<dbReference type="EMBL" id="RDQH01000331">
    <property type="protein sequence ID" value="RXI00097.1"/>
    <property type="molecule type" value="Genomic_DNA"/>
</dbReference>
<organism evidence="3 4">
    <name type="scientific">Malus domestica</name>
    <name type="common">Apple</name>
    <name type="synonym">Pyrus malus</name>
    <dbReference type="NCBI Taxonomy" id="3750"/>
    <lineage>
        <taxon>Eukaryota</taxon>
        <taxon>Viridiplantae</taxon>
        <taxon>Streptophyta</taxon>
        <taxon>Embryophyta</taxon>
        <taxon>Tracheophyta</taxon>
        <taxon>Spermatophyta</taxon>
        <taxon>Magnoliopsida</taxon>
        <taxon>eudicotyledons</taxon>
        <taxon>Gunneridae</taxon>
        <taxon>Pentapetalae</taxon>
        <taxon>rosids</taxon>
        <taxon>fabids</taxon>
        <taxon>Rosales</taxon>
        <taxon>Rosaceae</taxon>
        <taxon>Amygdaloideae</taxon>
        <taxon>Maleae</taxon>
        <taxon>Malus</taxon>
    </lineage>
</organism>
<evidence type="ECO:0000313" key="3">
    <source>
        <dbReference type="EMBL" id="RXI00097.1"/>
    </source>
</evidence>